<evidence type="ECO:0000256" key="3">
    <source>
        <dbReference type="ARBA" id="ARBA00022888"/>
    </source>
</evidence>
<gene>
    <name evidence="6" type="primary">asnB_2</name>
    <name evidence="6" type="ORF">MiSe_90100</name>
</gene>
<evidence type="ECO:0000259" key="5">
    <source>
        <dbReference type="Pfam" id="PF00733"/>
    </source>
</evidence>
<proteinExistence type="predicted"/>
<dbReference type="PANTHER" id="PTHR43284">
    <property type="entry name" value="ASPARAGINE SYNTHETASE (GLUTAMINE-HYDROLYZING)"/>
    <property type="match status" value="1"/>
</dbReference>
<name>A0AAV3WPW6_9CYAN</name>
<dbReference type="InterPro" id="IPR051786">
    <property type="entry name" value="ASN_synthetase/amidase"/>
</dbReference>
<dbReference type="EMBL" id="BLAY01000303">
    <property type="protein sequence ID" value="GET44184.1"/>
    <property type="molecule type" value="Genomic_DNA"/>
</dbReference>
<dbReference type="Pfam" id="PF00733">
    <property type="entry name" value="Asn_synthase"/>
    <property type="match status" value="1"/>
</dbReference>
<comment type="catalytic activity">
    <reaction evidence="4">
        <text>L-aspartate + L-glutamine + ATP + H2O = L-asparagine + L-glutamate + AMP + diphosphate + H(+)</text>
        <dbReference type="Rhea" id="RHEA:12228"/>
        <dbReference type="ChEBI" id="CHEBI:15377"/>
        <dbReference type="ChEBI" id="CHEBI:15378"/>
        <dbReference type="ChEBI" id="CHEBI:29985"/>
        <dbReference type="ChEBI" id="CHEBI:29991"/>
        <dbReference type="ChEBI" id="CHEBI:30616"/>
        <dbReference type="ChEBI" id="CHEBI:33019"/>
        <dbReference type="ChEBI" id="CHEBI:58048"/>
        <dbReference type="ChEBI" id="CHEBI:58359"/>
        <dbReference type="ChEBI" id="CHEBI:456215"/>
        <dbReference type="EC" id="6.3.5.4"/>
    </reaction>
</comment>
<evidence type="ECO:0000256" key="2">
    <source>
        <dbReference type="ARBA" id="ARBA00012737"/>
    </source>
</evidence>
<organism evidence="6 7">
    <name type="scientific">Microseira wollei NIES-4236</name>
    <dbReference type="NCBI Taxonomy" id="2530354"/>
    <lineage>
        <taxon>Bacteria</taxon>
        <taxon>Bacillati</taxon>
        <taxon>Cyanobacteriota</taxon>
        <taxon>Cyanophyceae</taxon>
        <taxon>Oscillatoriophycideae</taxon>
        <taxon>Aerosakkonematales</taxon>
        <taxon>Aerosakkonemataceae</taxon>
        <taxon>Microseira</taxon>
    </lineage>
</organism>
<feature type="domain" description="Asparagine synthetase" evidence="5">
    <location>
        <begin position="170"/>
        <end position="312"/>
    </location>
</feature>
<dbReference type="Gene3D" id="3.40.50.620">
    <property type="entry name" value="HUPs"/>
    <property type="match status" value="1"/>
</dbReference>
<comment type="pathway">
    <text evidence="1">Amino-acid biosynthesis; L-asparagine biosynthesis; L-asparagine from L-aspartate (L-Gln route): step 1/1.</text>
</comment>
<dbReference type="InterPro" id="IPR029055">
    <property type="entry name" value="Ntn_hydrolases_N"/>
</dbReference>
<dbReference type="PANTHER" id="PTHR43284:SF1">
    <property type="entry name" value="ASPARAGINE SYNTHETASE"/>
    <property type="match status" value="1"/>
</dbReference>
<evidence type="ECO:0000256" key="1">
    <source>
        <dbReference type="ARBA" id="ARBA00005187"/>
    </source>
</evidence>
<keyword evidence="3" id="KW-0061">Asparagine biosynthesis</keyword>
<accession>A0AAV3WPW6</accession>
<keyword evidence="3" id="KW-0028">Amino-acid biosynthesis</keyword>
<dbReference type="GO" id="GO:0006529">
    <property type="term" value="P:asparagine biosynthetic process"/>
    <property type="evidence" value="ECO:0007669"/>
    <property type="project" value="UniProtKB-KW"/>
</dbReference>
<dbReference type="AlphaFoldDB" id="A0AAV3WPW6"/>
<comment type="caution">
    <text evidence="6">The sequence shown here is derived from an EMBL/GenBank/DDBJ whole genome shotgun (WGS) entry which is preliminary data.</text>
</comment>
<dbReference type="SUPFAM" id="SSF56235">
    <property type="entry name" value="N-terminal nucleophile aminohydrolases (Ntn hydrolases)"/>
    <property type="match status" value="1"/>
</dbReference>
<dbReference type="GO" id="GO:0004066">
    <property type="term" value="F:asparagine synthase (glutamine-hydrolyzing) activity"/>
    <property type="evidence" value="ECO:0007669"/>
    <property type="project" value="UniProtKB-EC"/>
</dbReference>
<dbReference type="InterPro" id="IPR014729">
    <property type="entry name" value="Rossmann-like_a/b/a_fold"/>
</dbReference>
<evidence type="ECO:0000256" key="4">
    <source>
        <dbReference type="ARBA" id="ARBA00048741"/>
    </source>
</evidence>
<dbReference type="RefSeq" id="WP_226593770.1">
    <property type="nucleotide sequence ID" value="NZ_BLAY01000303.1"/>
</dbReference>
<dbReference type="Proteomes" id="UP001050975">
    <property type="component" value="Unassembled WGS sequence"/>
</dbReference>
<dbReference type="EC" id="6.3.5.4" evidence="2"/>
<reference evidence="6" key="1">
    <citation type="submission" date="2019-10" db="EMBL/GenBank/DDBJ databases">
        <title>Draft genome sequece of Microseira wollei NIES-4236.</title>
        <authorList>
            <person name="Yamaguchi H."/>
            <person name="Suzuki S."/>
            <person name="Kawachi M."/>
        </authorList>
    </citation>
    <scope>NUCLEOTIDE SEQUENCE</scope>
    <source>
        <strain evidence="6">NIES-4236</strain>
    </source>
</reference>
<dbReference type="Gene3D" id="3.60.20.10">
    <property type="entry name" value="Glutamine Phosphoribosylpyrophosphate, subunit 1, domain 1"/>
    <property type="match status" value="1"/>
</dbReference>
<protein>
    <recommendedName>
        <fullName evidence="2">asparagine synthase (glutamine-hydrolyzing)</fullName>
        <ecNumber evidence="2">6.3.5.4</ecNumber>
    </recommendedName>
</protein>
<dbReference type="SUPFAM" id="SSF52402">
    <property type="entry name" value="Adenine nucleotide alpha hydrolases-like"/>
    <property type="match status" value="1"/>
</dbReference>
<evidence type="ECO:0000313" key="6">
    <source>
        <dbReference type="EMBL" id="GET44184.1"/>
    </source>
</evidence>
<evidence type="ECO:0000313" key="7">
    <source>
        <dbReference type="Proteomes" id="UP001050975"/>
    </source>
</evidence>
<dbReference type="InterPro" id="IPR001962">
    <property type="entry name" value="Asn_synthase"/>
</dbReference>
<keyword evidence="7" id="KW-1185">Reference proteome</keyword>
<sequence>MWVSGCWKQSEIICVYEGAARLAILGECLEETQVVAELFRSFVSHKNYNKLRKLAGNYNIIVQDETGIKVFTYLAGLRRVFYSTHESVVFFSSSSIVLKQLVKASLNPSWLAANMMCDTMPEILQCSSPFQNVEVMPAGDFLQISSEQVRCRQYWTPSRSFENIAEASKELRKQLWISVERRVRACNDVTSDLSGGPDSTSLALIAAKILAKRGLSLKTVTLEGEGASSDDINWVKSITALHPELVHSIISNSHLADFTVDIGQFPLTNEPSGLESIIPRFKHWWNYVKLQKSELHLSGSGGDCVLQAHESYLIDLIIRKKI</sequence>